<keyword evidence="16 18" id="KW-0472">Membrane</keyword>
<feature type="transmembrane region" description="Helical" evidence="18">
    <location>
        <begin position="273"/>
        <end position="295"/>
    </location>
</feature>
<evidence type="ECO:0000256" key="8">
    <source>
        <dbReference type="ARBA" id="ARBA00022692"/>
    </source>
</evidence>
<dbReference type="AlphaFoldDB" id="A0A7D3U8Y5"/>
<dbReference type="CTD" id="4536"/>
<gene>
    <name evidence="21" type="primary">ND2</name>
</gene>
<feature type="transmembrane region" description="Helical" evidence="18">
    <location>
        <begin position="86"/>
        <end position="106"/>
    </location>
</feature>
<feature type="chain" id="PRO_5028407940" description="NADH-ubiquinone oxidoreductase chain 2" evidence="19">
    <location>
        <begin position="22"/>
        <end position="337"/>
    </location>
</feature>
<keyword evidence="19" id="KW-0732">Signal</keyword>
<evidence type="ECO:0000256" key="1">
    <source>
        <dbReference type="ARBA" id="ARBA00003257"/>
    </source>
</evidence>
<feature type="domain" description="NADH:quinone oxidoreductase/Mrp antiporter transmembrane" evidence="20">
    <location>
        <begin position="83"/>
        <end position="281"/>
    </location>
</feature>
<evidence type="ECO:0000256" key="13">
    <source>
        <dbReference type="ARBA" id="ARBA00023027"/>
    </source>
</evidence>
<dbReference type="InterPro" id="IPR003917">
    <property type="entry name" value="NADH_UbQ_OxRdtase_chain2"/>
</dbReference>
<dbReference type="InterPro" id="IPR001750">
    <property type="entry name" value="ND/Mrp_TM"/>
</dbReference>
<feature type="transmembrane region" description="Helical" evidence="18">
    <location>
        <begin position="61"/>
        <end position="80"/>
    </location>
</feature>
<evidence type="ECO:0000256" key="9">
    <source>
        <dbReference type="ARBA" id="ARBA00022792"/>
    </source>
</evidence>
<keyword evidence="14 18" id="KW-0830">Ubiquinone</keyword>
<comment type="catalytic activity">
    <reaction evidence="17 18">
        <text>a ubiquinone + NADH + 5 H(+)(in) = a ubiquinol + NAD(+) + 4 H(+)(out)</text>
        <dbReference type="Rhea" id="RHEA:29091"/>
        <dbReference type="Rhea" id="RHEA-COMP:9565"/>
        <dbReference type="Rhea" id="RHEA-COMP:9566"/>
        <dbReference type="ChEBI" id="CHEBI:15378"/>
        <dbReference type="ChEBI" id="CHEBI:16389"/>
        <dbReference type="ChEBI" id="CHEBI:17976"/>
        <dbReference type="ChEBI" id="CHEBI:57540"/>
        <dbReference type="ChEBI" id="CHEBI:57945"/>
        <dbReference type="EC" id="7.1.1.2"/>
    </reaction>
</comment>
<comment type="similarity">
    <text evidence="3 18">Belongs to the complex I subunit 2 family.</text>
</comment>
<comment type="subcellular location">
    <subcellularLocation>
        <location evidence="2 18">Mitochondrion inner membrane</location>
        <topology evidence="2 18">Multi-pass membrane protein</topology>
    </subcellularLocation>
</comment>
<feature type="transmembrane region" description="Helical" evidence="18">
    <location>
        <begin position="113"/>
        <end position="135"/>
    </location>
</feature>
<evidence type="ECO:0000256" key="19">
    <source>
        <dbReference type="SAM" id="SignalP"/>
    </source>
</evidence>
<evidence type="ECO:0000256" key="12">
    <source>
        <dbReference type="ARBA" id="ARBA00022989"/>
    </source>
</evidence>
<keyword evidence="12 18" id="KW-1133">Transmembrane helix</keyword>
<feature type="transmembrane region" description="Helical" evidence="18">
    <location>
        <begin position="234"/>
        <end position="253"/>
    </location>
</feature>
<keyword evidence="15 18" id="KW-0496">Mitochondrion</keyword>
<evidence type="ECO:0000256" key="16">
    <source>
        <dbReference type="ARBA" id="ARBA00023136"/>
    </source>
</evidence>
<dbReference type="Pfam" id="PF00361">
    <property type="entry name" value="Proton_antipo_M"/>
    <property type="match status" value="2"/>
</dbReference>
<name>A0A7D3U8Y5_9EUCA</name>
<dbReference type="GO" id="GO:0006120">
    <property type="term" value="P:mitochondrial electron transport, NADH to ubiquinone"/>
    <property type="evidence" value="ECO:0007669"/>
    <property type="project" value="InterPro"/>
</dbReference>
<geneLocation type="mitochondrion" evidence="21"/>
<feature type="signal peptide" evidence="19">
    <location>
        <begin position="1"/>
        <end position="21"/>
    </location>
</feature>
<keyword evidence="6" id="KW-0813">Transport</keyword>
<evidence type="ECO:0000256" key="5">
    <source>
        <dbReference type="ARBA" id="ARBA00021008"/>
    </source>
</evidence>
<dbReference type="PANTHER" id="PTHR46552:SF1">
    <property type="entry name" value="NADH-UBIQUINONE OXIDOREDUCTASE CHAIN 2"/>
    <property type="match status" value="1"/>
</dbReference>
<feature type="transmembrane region" description="Helical" evidence="18">
    <location>
        <begin position="141"/>
        <end position="162"/>
    </location>
</feature>
<keyword evidence="9 18" id="KW-0999">Mitochondrion inner membrane</keyword>
<dbReference type="GO" id="GO:0005743">
    <property type="term" value="C:mitochondrial inner membrane"/>
    <property type="evidence" value="ECO:0007669"/>
    <property type="project" value="UniProtKB-SubCell"/>
</dbReference>
<feature type="domain" description="NADH:quinone oxidoreductase/Mrp antiporter transmembrane" evidence="20">
    <location>
        <begin position="24"/>
        <end position="79"/>
    </location>
</feature>
<dbReference type="EC" id="7.1.1.2" evidence="4 18"/>
<feature type="transmembrane region" description="Helical" evidence="18">
    <location>
        <begin position="31"/>
        <end position="49"/>
    </location>
</feature>
<dbReference type="EMBL" id="MN296513">
    <property type="protein sequence ID" value="QKE42629.1"/>
    <property type="molecule type" value="Genomic_DNA"/>
</dbReference>
<feature type="transmembrane region" description="Helical" evidence="18">
    <location>
        <begin position="193"/>
        <end position="214"/>
    </location>
</feature>
<evidence type="ECO:0000256" key="2">
    <source>
        <dbReference type="ARBA" id="ARBA00004448"/>
    </source>
</evidence>
<keyword evidence="7 18" id="KW-0679">Respiratory chain</keyword>
<comment type="function">
    <text evidence="18">Core subunit of the mitochondrial membrane respiratory chain NADH dehydrogenase (Complex I) which catalyzes electron transfer from NADH through the respiratory chain, using ubiquinone as an electron acceptor. Essential for the catalytic activity and assembly of complex I.</text>
</comment>
<sequence>MTFPLTSLFFFFSLLLGSILSISSSSWFGAWIGLELNLLSFIPLITIKMNSYMSEAALKYFLTQALASTVIIMSTSMFLFNSLLSSPIMLMALLLKVGAAPFHFWFPQVMEGLLWPQTLILMSIQKLAPMFLISYLTTNLILVQIISISAILSALIGGFGGFNITKLRKIMAFSSINHMSWMLVAISINDMMWLLYFSFYVFISSSIVILFHFTQVFTINDLFNPNYPNPIPTLLIPLSLLSLGGLPPFTGFLPKWMMIQILVTNKMIITLSFLLFSALITLYFYLRILIPFILLSTPMLNFNMKNYSYVSKMSFPSLILFSNLLGLILPLPITVLY</sequence>
<dbReference type="GeneID" id="55754399"/>
<feature type="transmembrane region" description="Helical" evidence="18">
    <location>
        <begin position="315"/>
        <end position="336"/>
    </location>
</feature>
<evidence type="ECO:0000256" key="10">
    <source>
        <dbReference type="ARBA" id="ARBA00022967"/>
    </source>
</evidence>
<keyword evidence="13 18" id="KW-0520">NAD</keyword>
<keyword evidence="8 18" id="KW-0812">Transmembrane</keyword>
<evidence type="ECO:0000256" key="17">
    <source>
        <dbReference type="ARBA" id="ARBA00049551"/>
    </source>
</evidence>
<evidence type="ECO:0000313" key="21">
    <source>
        <dbReference type="EMBL" id="QKE42629.1"/>
    </source>
</evidence>
<keyword evidence="10 18" id="KW-1278">Translocase</keyword>
<evidence type="ECO:0000256" key="7">
    <source>
        <dbReference type="ARBA" id="ARBA00022660"/>
    </source>
</evidence>
<evidence type="ECO:0000256" key="11">
    <source>
        <dbReference type="ARBA" id="ARBA00022982"/>
    </source>
</evidence>
<organism evidence="21">
    <name type="scientific">Daldorfia horrida</name>
    <dbReference type="NCBI Taxonomy" id="694121"/>
    <lineage>
        <taxon>Eukaryota</taxon>
        <taxon>Metazoa</taxon>
        <taxon>Ecdysozoa</taxon>
        <taxon>Arthropoda</taxon>
        <taxon>Crustacea</taxon>
        <taxon>Multicrustacea</taxon>
        <taxon>Malacostraca</taxon>
        <taxon>Eumalacostraca</taxon>
        <taxon>Eucarida</taxon>
        <taxon>Decapoda</taxon>
        <taxon>Pleocyemata</taxon>
        <taxon>Brachyura</taxon>
        <taxon>Eubrachyura</taxon>
        <taxon>Parthenopoidea</taxon>
        <taxon>Parthenopidae</taxon>
        <taxon>Daldorfia</taxon>
    </lineage>
</organism>
<accession>A0A7D3U8Y5</accession>
<evidence type="ECO:0000256" key="6">
    <source>
        <dbReference type="ARBA" id="ARBA00022448"/>
    </source>
</evidence>
<evidence type="ECO:0000256" key="3">
    <source>
        <dbReference type="ARBA" id="ARBA00007012"/>
    </source>
</evidence>
<protein>
    <recommendedName>
        <fullName evidence="5 18">NADH-ubiquinone oxidoreductase chain 2</fullName>
        <ecNumber evidence="4 18">7.1.1.2</ecNumber>
    </recommendedName>
</protein>
<dbReference type="GO" id="GO:0008137">
    <property type="term" value="F:NADH dehydrogenase (ubiquinone) activity"/>
    <property type="evidence" value="ECO:0007669"/>
    <property type="project" value="UniProtKB-EC"/>
</dbReference>
<evidence type="ECO:0000256" key="18">
    <source>
        <dbReference type="RuleBase" id="RU003403"/>
    </source>
</evidence>
<evidence type="ECO:0000259" key="20">
    <source>
        <dbReference type="Pfam" id="PF00361"/>
    </source>
</evidence>
<evidence type="ECO:0000256" key="15">
    <source>
        <dbReference type="ARBA" id="ARBA00023128"/>
    </source>
</evidence>
<keyword evidence="11 18" id="KW-0249">Electron transport</keyword>
<evidence type="ECO:0000256" key="4">
    <source>
        <dbReference type="ARBA" id="ARBA00012944"/>
    </source>
</evidence>
<reference evidence="21" key="1">
    <citation type="submission" date="2019-08" db="EMBL/GenBank/DDBJ databases">
        <title>Complete Mitochondrial Genome of Daldorfia horrida.</title>
        <authorList>
            <person name="Yang M."/>
            <person name="He Y."/>
            <person name="Liu H."/>
        </authorList>
    </citation>
    <scope>NUCLEOTIDE SEQUENCE</scope>
</reference>
<dbReference type="RefSeq" id="YP_009864991.1">
    <property type="nucleotide sequence ID" value="NC_049029.1"/>
</dbReference>
<dbReference type="InterPro" id="IPR050175">
    <property type="entry name" value="Complex_I_Subunit_2"/>
</dbReference>
<comment type="function">
    <text evidence="1">Core subunit of the mitochondrial membrane respiratory chain NADH dehydrogenase (Complex I) that is believed to belong to the minimal assembly required for catalysis. Complex I functions in the transfer of electrons from NADH to the respiratory chain. The immediate electron acceptor for the enzyme is believed to be ubiquinone.</text>
</comment>
<dbReference type="PANTHER" id="PTHR46552">
    <property type="entry name" value="NADH-UBIQUINONE OXIDOREDUCTASE CHAIN 2"/>
    <property type="match status" value="1"/>
</dbReference>
<dbReference type="PRINTS" id="PR01436">
    <property type="entry name" value="NADHDHGNASE2"/>
</dbReference>
<proteinExistence type="inferred from homology"/>
<evidence type="ECO:0000256" key="14">
    <source>
        <dbReference type="ARBA" id="ARBA00023075"/>
    </source>
</evidence>